<evidence type="ECO:0000313" key="2">
    <source>
        <dbReference type="EMBL" id="MBC3862437.1"/>
    </source>
</evidence>
<dbReference type="EMBL" id="JACOFV010000008">
    <property type="protein sequence ID" value="MBC3862437.1"/>
    <property type="molecule type" value="Genomic_DNA"/>
</dbReference>
<evidence type="ECO:0000313" key="3">
    <source>
        <dbReference type="Proteomes" id="UP000634011"/>
    </source>
</evidence>
<dbReference type="AlphaFoldDB" id="A0A923KIC7"/>
<protein>
    <submittedName>
        <fullName evidence="2">TniQ family protein</fullName>
    </submittedName>
</protein>
<dbReference type="Proteomes" id="UP000634011">
    <property type="component" value="Unassembled WGS sequence"/>
</dbReference>
<keyword evidence="3" id="KW-1185">Reference proteome</keyword>
<dbReference type="Pfam" id="PF06527">
    <property type="entry name" value="TniQ"/>
    <property type="match status" value="1"/>
</dbReference>
<sequence length="356" mass="40829">MYVPKRLGRIPAIGHDELLSSFLIRLAHKHKLNLHTFCSTVLPGHEIWTRDIDRCSNMQLVNDLSRKTGFDASVILEMTLRPFMMIMDGRICRNGISRWILPLGVFHRTRGAFGQQYCSECLAENEPICLRAWRLAFNIQCPVHNLSLRDCCPSCGAPFHPHRNGSLINLKCHVCSNTLISSGSSCTCEGALNFQKKMQNALYSDSLSLHEFNSWHRLLSIIARNDQCFAGDPGGWFQWRLLARVRLFEFATTLKQNWPDSFFLWAETHRLSQAGLNDFDIGPGWLKDAVMLLPERYSPPRKARNSDSRAKILQYVRMPKGVAKSTLREKILLDEAFSVIHKWKFTQSGRKKESDH</sequence>
<gene>
    <name evidence="2" type="ORF">H8K32_10035</name>
</gene>
<comment type="caution">
    <text evidence="2">The sequence shown here is derived from an EMBL/GenBank/DDBJ whole genome shotgun (WGS) entry which is preliminary data.</text>
</comment>
<reference evidence="2" key="1">
    <citation type="submission" date="2020-08" db="EMBL/GenBank/DDBJ databases">
        <title>Novel species isolated from subtropical streams in China.</title>
        <authorList>
            <person name="Lu H."/>
        </authorList>
    </citation>
    <scope>NUCLEOTIDE SEQUENCE</scope>
    <source>
        <strain evidence="2">KACC 12607</strain>
    </source>
</reference>
<evidence type="ECO:0000259" key="1">
    <source>
        <dbReference type="Pfam" id="PF06527"/>
    </source>
</evidence>
<accession>A0A923KIC7</accession>
<dbReference type="InterPro" id="IPR009492">
    <property type="entry name" value="TniQ"/>
</dbReference>
<feature type="domain" description="TniQ" evidence="1">
    <location>
        <begin position="11"/>
        <end position="148"/>
    </location>
</feature>
<organism evidence="2 3">
    <name type="scientific">Undibacterium jejuense</name>
    <dbReference type="NCBI Taxonomy" id="1344949"/>
    <lineage>
        <taxon>Bacteria</taxon>
        <taxon>Pseudomonadati</taxon>
        <taxon>Pseudomonadota</taxon>
        <taxon>Betaproteobacteria</taxon>
        <taxon>Burkholderiales</taxon>
        <taxon>Oxalobacteraceae</taxon>
        <taxon>Undibacterium</taxon>
    </lineage>
</organism>
<proteinExistence type="predicted"/>
<name>A0A923KIC7_9BURK</name>